<sequence>MEVVSEGCKEKKAEKDNSPSTKSKTSFLKTTISPNPHLTSQSLGTTNPPRRKGPLFSETGAMKGRKSNNLSALVVVFSVFLFGVFMYNEDVKSIAEFPFSRTKQQEIQEEPSQQTSPLQETEDKGVHNEVSVTMKSRTKLESQENNSEEKQEPVDLKSIMAKEEEQKIELQVAEDDDEEVELPPADCDLFTGQWVLDNATHPLYKEDECEFLTAQVTCMRNGRKDSLYQNWKWQPRSCSLPKFKARLLLEKLRGKRLMFVGDSLNRNQWESMVCLVQSAVPPGRKSLNKSGSLSIFRIEDYNATVEFYWAPFLVESNSDDPNMHSILNRIIMPESIKKHGVNWKGVDYLVFNTYIWWMNTFAMKVLRGSFDEGSTEYDEIDRPTAYGRVLKTWANWVDENIDPNRTTVFFSSMSPLHIKSEDWNNPDGIKCAKETTPVLNMTKLRVGTDRRLLVIANNVTHSMKVPVHFINITTLSEYRKDAHTSVYTIRQGKMLTPEQQADPATYADCIHWCLPGLPDTWNEFLYTRIISKS</sequence>
<dbReference type="InterPro" id="IPR025846">
    <property type="entry name" value="TBL_N"/>
</dbReference>
<evidence type="ECO:0000313" key="11">
    <source>
        <dbReference type="EMBL" id="KAG6735068.1"/>
    </source>
</evidence>
<dbReference type="GO" id="GO:0005794">
    <property type="term" value="C:Golgi apparatus"/>
    <property type="evidence" value="ECO:0007669"/>
    <property type="project" value="TreeGrafter"/>
</dbReference>
<evidence type="ECO:0000256" key="3">
    <source>
        <dbReference type="ARBA" id="ARBA00022692"/>
    </source>
</evidence>
<feature type="compositionally biased region" description="Basic and acidic residues" evidence="7">
    <location>
        <begin position="138"/>
        <end position="157"/>
    </location>
</feature>
<dbReference type="Pfam" id="PF13839">
    <property type="entry name" value="PC-Esterase"/>
    <property type="match status" value="1"/>
</dbReference>
<keyword evidence="4" id="KW-0735">Signal-anchor</keyword>
<feature type="compositionally biased region" description="Basic and acidic residues" evidence="7">
    <location>
        <begin position="7"/>
        <end position="17"/>
    </location>
</feature>
<gene>
    <name evidence="11" type="ORF">I3842_01G302000</name>
</gene>
<protein>
    <recommendedName>
        <fullName evidence="13">Trichome birefringence-like N-terminal domain-containing protein</fullName>
    </recommendedName>
</protein>
<feature type="compositionally biased region" description="Polar residues" evidence="7">
    <location>
        <begin position="34"/>
        <end position="48"/>
    </location>
</feature>
<comment type="caution">
    <text evidence="11">The sequence shown here is derived from an EMBL/GenBank/DDBJ whole genome shotgun (WGS) entry which is preliminary data.</text>
</comment>
<comment type="subcellular location">
    <subcellularLocation>
        <location evidence="1">Membrane</location>
        <topology evidence="1">Single-pass membrane protein</topology>
    </subcellularLocation>
</comment>
<evidence type="ECO:0000313" key="12">
    <source>
        <dbReference type="Proteomes" id="UP000811246"/>
    </source>
</evidence>
<evidence type="ECO:0000256" key="5">
    <source>
        <dbReference type="ARBA" id="ARBA00022989"/>
    </source>
</evidence>
<proteinExistence type="inferred from homology"/>
<organism evidence="11 12">
    <name type="scientific">Carya illinoinensis</name>
    <name type="common">Pecan</name>
    <dbReference type="NCBI Taxonomy" id="32201"/>
    <lineage>
        <taxon>Eukaryota</taxon>
        <taxon>Viridiplantae</taxon>
        <taxon>Streptophyta</taxon>
        <taxon>Embryophyta</taxon>
        <taxon>Tracheophyta</taxon>
        <taxon>Spermatophyta</taxon>
        <taxon>Magnoliopsida</taxon>
        <taxon>eudicotyledons</taxon>
        <taxon>Gunneridae</taxon>
        <taxon>Pentapetalae</taxon>
        <taxon>rosids</taxon>
        <taxon>fabids</taxon>
        <taxon>Fagales</taxon>
        <taxon>Juglandaceae</taxon>
        <taxon>Carya</taxon>
    </lineage>
</organism>
<name>A0A922K6Q0_CARIL</name>
<feature type="compositionally biased region" description="Polar residues" evidence="7">
    <location>
        <begin position="110"/>
        <end position="119"/>
    </location>
</feature>
<dbReference type="Pfam" id="PF14416">
    <property type="entry name" value="PMR5N"/>
    <property type="match status" value="1"/>
</dbReference>
<feature type="region of interest" description="Disordered" evidence="7">
    <location>
        <begin position="104"/>
        <end position="157"/>
    </location>
</feature>
<evidence type="ECO:0000259" key="10">
    <source>
        <dbReference type="Pfam" id="PF14416"/>
    </source>
</evidence>
<feature type="transmembrane region" description="Helical" evidence="8">
    <location>
        <begin position="70"/>
        <end position="87"/>
    </location>
</feature>
<feature type="compositionally biased region" description="Low complexity" evidence="7">
    <location>
        <begin position="18"/>
        <end position="33"/>
    </location>
</feature>
<dbReference type="PANTHER" id="PTHR32285:SF10">
    <property type="entry name" value="XYLAN O-ACETYLTRANSFERASE 1"/>
    <property type="match status" value="1"/>
</dbReference>
<evidence type="ECO:0000256" key="2">
    <source>
        <dbReference type="ARBA" id="ARBA00007727"/>
    </source>
</evidence>
<evidence type="ECO:0000256" key="6">
    <source>
        <dbReference type="ARBA" id="ARBA00023136"/>
    </source>
</evidence>
<dbReference type="InterPro" id="IPR026057">
    <property type="entry name" value="TBL_C"/>
</dbReference>
<dbReference type="AlphaFoldDB" id="A0A922K6Q0"/>
<feature type="domain" description="Trichome birefringence-like N-terminal" evidence="10">
    <location>
        <begin position="186"/>
        <end position="239"/>
    </location>
</feature>
<dbReference type="GO" id="GO:0016413">
    <property type="term" value="F:O-acetyltransferase activity"/>
    <property type="evidence" value="ECO:0007669"/>
    <property type="project" value="InterPro"/>
</dbReference>
<keyword evidence="5 8" id="KW-1133">Transmembrane helix</keyword>
<dbReference type="EMBL" id="CM031825">
    <property type="protein sequence ID" value="KAG6735068.1"/>
    <property type="molecule type" value="Genomic_DNA"/>
</dbReference>
<evidence type="ECO:0000256" key="8">
    <source>
        <dbReference type="SAM" id="Phobius"/>
    </source>
</evidence>
<evidence type="ECO:0000259" key="9">
    <source>
        <dbReference type="Pfam" id="PF13839"/>
    </source>
</evidence>
<comment type="similarity">
    <text evidence="2">Belongs to the PC-esterase family. TBL subfamily.</text>
</comment>
<feature type="domain" description="Trichome birefringence-like C-terminal" evidence="9">
    <location>
        <begin position="240"/>
        <end position="527"/>
    </location>
</feature>
<dbReference type="InterPro" id="IPR029962">
    <property type="entry name" value="TBL"/>
</dbReference>
<evidence type="ECO:0000256" key="7">
    <source>
        <dbReference type="SAM" id="MobiDB-lite"/>
    </source>
</evidence>
<reference evidence="11" key="1">
    <citation type="submission" date="2021-01" db="EMBL/GenBank/DDBJ databases">
        <authorList>
            <person name="Lovell J.T."/>
            <person name="Bentley N."/>
            <person name="Bhattarai G."/>
            <person name="Jenkins J.W."/>
            <person name="Sreedasyam A."/>
            <person name="Alarcon Y."/>
            <person name="Bock C."/>
            <person name="Boston L."/>
            <person name="Carlson J."/>
            <person name="Cervantes K."/>
            <person name="Clermont K."/>
            <person name="Krom N."/>
            <person name="Kubenka K."/>
            <person name="Mamidi S."/>
            <person name="Mattison C."/>
            <person name="Monteros M."/>
            <person name="Pisani C."/>
            <person name="Plott C."/>
            <person name="Rajasekar S."/>
            <person name="Rhein H.S."/>
            <person name="Rohla C."/>
            <person name="Song M."/>
            <person name="Hilaire R.S."/>
            <person name="Shu S."/>
            <person name="Wells L."/>
            <person name="Wang X."/>
            <person name="Webber J."/>
            <person name="Heerema R.J."/>
            <person name="Klein P."/>
            <person name="Conner P."/>
            <person name="Grauke L."/>
            <person name="Grimwood J."/>
            <person name="Schmutz J."/>
            <person name="Randall J.J."/>
        </authorList>
    </citation>
    <scope>NUCLEOTIDE SEQUENCE</scope>
    <source>
        <tissue evidence="11">Leaf</tissue>
    </source>
</reference>
<evidence type="ECO:0000256" key="1">
    <source>
        <dbReference type="ARBA" id="ARBA00004167"/>
    </source>
</evidence>
<feature type="region of interest" description="Disordered" evidence="7">
    <location>
        <begin position="1"/>
        <end position="62"/>
    </location>
</feature>
<evidence type="ECO:0000256" key="4">
    <source>
        <dbReference type="ARBA" id="ARBA00022968"/>
    </source>
</evidence>
<keyword evidence="6 8" id="KW-0472">Membrane</keyword>
<dbReference type="GO" id="GO:0016020">
    <property type="term" value="C:membrane"/>
    <property type="evidence" value="ECO:0007669"/>
    <property type="project" value="UniProtKB-SubCell"/>
</dbReference>
<evidence type="ECO:0008006" key="13">
    <source>
        <dbReference type="Google" id="ProtNLM"/>
    </source>
</evidence>
<dbReference type="Proteomes" id="UP000811246">
    <property type="component" value="Chromosome 1"/>
</dbReference>
<keyword evidence="3 8" id="KW-0812">Transmembrane</keyword>
<accession>A0A922K6Q0</accession>
<dbReference type="PANTHER" id="PTHR32285">
    <property type="entry name" value="PROTEIN TRICHOME BIREFRINGENCE-LIKE 9-RELATED"/>
    <property type="match status" value="1"/>
</dbReference>